<gene>
    <name evidence="2" type="ORF">BSZ32_10540</name>
</gene>
<name>A0A2S7U1K0_9BACT</name>
<sequence>MRQKRFISPSAEKSSAIYHCVSRVVDGDFKFGPKEKDVFVRMMREYEAFCIARYLLLLLGICFLGEVIKGIVLGGDRGLIKTKLLNL</sequence>
<dbReference type="EMBL" id="MQWA01000001">
    <property type="protein sequence ID" value="PQJ28886.1"/>
    <property type="molecule type" value="Genomic_DNA"/>
</dbReference>
<accession>A0A2S7U1K0</accession>
<evidence type="ECO:0000256" key="1">
    <source>
        <dbReference type="SAM" id="Phobius"/>
    </source>
</evidence>
<dbReference type="Proteomes" id="UP000239907">
    <property type="component" value="Unassembled WGS sequence"/>
</dbReference>
<evidence type="ECO:0000313" key="2">
    <source>
        <dbReference type="EMBL" id="PQJ28886.1"/>
    </source>
</evidence>
<comment type="caution">
    <text evidence="2">The sequence shown here is derived from an EMBL/GenBank/DDBJ whole genome shotgun (WGS) entry which is preliminary data.</text>
</comment>
<keyword evidence="3" id="KW-1185">Reference proteome</keyword>
<protein>
    <submittedName>
        <fullName evidence="2">Uncharacterized protein</fullName>
    </submittedName>
</protein>
<reference evidence="2 3" key="1">
    <citation type="submission" date="2016-12" db="EMBL/GenBank/DDBJ databases">
        <title>Study of bacterial adaptation to deep sea.</title>
        <authorList>
            <person name="Song J."/>
            <person name="Yoshizawa S."/>
            <person name="Kogure K."/>
        </authorList>
    </citation>
    <scope>NUCLEOTIDE SEQUENCE [LARGE SCALE GENOMIC DNA]</scope>
    <source>
        <strain evidence="2 3">SAORIC-165</strain>
    </source>
</reference>
<keyword evidence="1" id="KW-0812">Transmembrane</keyword>
<evidence type="ECO:0000313" key="3">
    <source>
        <dbReference type="Proteomes" id="UP000239907"/>
    </source>
</evidence>
<feature type="transmembrane region" description="Helical" evidence="1">
    <location>
        <begin position="51"/>
        <end position="72"/>
    </location>
</feature>
<keyword evidence="1" id="KW-1133">Transmembrane helix</keyword>
<dbReference type="RefSeq" id="WP_105043374.1">
    <property type="nucleotide sequence ID" value="NZ_MQWA01000001.1"/>
</dbReference>
<proteinExistence type="predicted"/>
<dbReference type="AlphaFoldDB" id="A0A2S7U1K0"/>
<keyword evidence="1" id="KW-0472">Membrane</keyword>
<organism evidence="2 3">
    <name type="scientific">Rubritalea profundi</name>
    <dbReference type="NCBI Taxonomy" id="1658618"/>
    <lineage>
        <taxon>Bacteria</taxon>
        <taxon>Pseudomonadati</taxon>
        <taxon>Verrucomicrobiota</taxon>
        <taxon>Verrucomicrobiia</taxon>
        <taxon>Verrucomicrobiales</taxon>
        <taxon>Rubritaleaceae</taxon>
        <taxon>Rubritalea</taxon>
    </lineage>
</organism>